<protein>
    <submittedName>
        <fullName evidence="3">Uncharacterized protein</fullName>
    </submittedName>
</protein>
<feature type="compositionally biased region" description="Basic and acidic residues" evidence="2">
    <location>
        <begin position="1"/>
        <end position="23"/>
    </location>
</feature>
<dbReference type="EMBL" id="MDYQ01000250">
    <property type="protein sequence ID" value="PRP77939.1"/>
    <property type="molecule type" value="Genomic_DNA"/>
</dbReference>
<comment type="caution">
    <text evidence="3">The sequence shown here is derived from an EMBL/GenBank/DDBJ whole genome shotgun (WGS) entry which is preliminary data.</text>
</comment>
<evidence type="ECO:0000256" key="1">
    <source>
        <dbReference type="SAM" id="Coils"/>
    </source>
</evidence>
<feature type="region of interest" description="Disordered" evidence="2">
    <location>
        <begin position="1"/>
        <end position="44"/>
    </location>
</feature>
<feature type="compositionally biased region" description="Polar residues" evidence="2">
    <location>
        <begin position="719"/>
        <end position="728"/>
    </location>
</feature>
<gene>
    <name evidence="3" type="ORF">PROFUN_08473</name>
</gene>
<keyword evidence="1" id="KW-0175">Coiled coil</keyword>
<dbReference type="STRING" id="1890364.A0A2P6N1W4"/>
<dbReference type="AlphaFoldDB" id="A0A2P6N1W4"/>
<dbReference type="InParanoid" id="A0A2P6N1W4"/>
<evidence type="ECO:0000313" key="4">
    <source>
        <dbReference type="Proteomes" id="UP000241769"/>
    </source>
</evidence>
<feature type="region of interest" description="Disordered" evidence="2">
    <location>
        <begin position="202"/>
        <end position="221"/>
    </location>
</feature>
<sequence>MNSDNSNRKADWSSSRETEERYTTRSNRLGQHTDLMEFGGSLNAGEYNLYGGDHETNPSDDWRSGRLSRSGVNDDLYSVSSSDLHPSITDSQERSQEHSTLSDTYRSRQESKSSNNHRVSEDLLGKRNLLDSKLQALRAQMQKSDLEYPSASEDRDINTEQTERARTKLTFLDEEYDDYRQEGRDRFEVDLVLKPFSLHSNVPPATDRMGQERNNTDRYSHERPSIIRQLRQTIEQEKISKKLLEDSKSERIFEMERQLNSISSRREIFEEESKQRLSATRQELDATNKELERVREKITQKEKQIVDLQQKLKQQKEDGGNEKEDARLVQERLESQVRSLRRAANTHRDQIEDLKKQNEESAKQFAAERNNWSIFESNSKKLMKDLEEQIDQAVMALETEQRKRHESEVLADRLNVAAEEMREQLSKMEHELMSAKEDLDAKRGDFERRGRSLQDILSTERSKWNQERSQLQTALDLKHQEVVSAMRLVDGRTEEEERVNRSYQEKIAIQKSEIAELKAQLDENQDKLEQLEEQSAHQTENSQRQIQRLQEELHRSVEQMRELRQRNHHYDSQGSRYNENRRNDIESDYHDNSKLNEQLRTLTDVVSDLQMRMDAQSQQNKFHHNLLAANNKLEVEVPSRLNRIRRENENIIAKLGSLQGNSMNDHPASGKIPMREFDTVMEKYSKNSHQVPENAPSTSETRMSQSIKSKRPPSRPMSAGSSRPSSNLPVDRAEYQNDGHGNFPVFPPSSSLDEYDFDRYDGRQQASRDYPYSYDNASMRSQEEFYEETDTAHRPGIAAILQNVKRNAKKEVVRREVAPEKISRKPLSVVKPAVNTANRGARSSIGYKSAPVPNGRVMSSAPKSPGIQKLTSGTRIVETSQPTAVAGKRVVKNIGRQSTGTTMRR</sequence>
<feature type="compositionally biased region" description="Polar residues" evidence="2">
    <location>
        <begin position="687"/>
        <end position="707"/>
    </location>
</feature>
<feature type="compositionally biased region" description="Basic and acidic residues" evidence="2">
    <location>
        <begin position="152"/>
        <end position="161"/>
    </location>
</feature>
<feature type="region of interest" description="Disordered" evidence="2">
    <location>
        <begin position="563"/>
        <end position="589"/>
    </location>
</feature>
<name>A0A2P6N1W4_9EUKA</name>
<feature type="compositionally biased region" description="Polar residues" evidence="2">
    <location>
        <begin position="78"/>
        <end position="90"/>
    </location>
</feature>
<feature type="region of interest" description="Disordered" evidence="2">
    <location>
        <begin position="72"/>
        <end position="124"/>
    </location>
</feature>
<feature type="compositionally biased region" description="Polar residues" evidence="2">
    <location>
        <begin position="895"/>
        <end position="905"/>
    </location>
</feature>
<feature type="compositionally biased region" description="Polar residues" evidence="2">
    <location>
        <begin position="869"/>
        <end position="883"/>
    </location>
</feature>
<feature type="region of interest" description="Disordered" evidence="2">
    <location>
        <begin position="685"/>
        <end position="750"/>
    </location>
</feature>
<reference evidence="3 4" key="1">
    <citation type="journal article" date="2018" name="Genome Biol. Evol.">
        <title>Multiple Roots of Fruiting Body Formation in Amoebozoa.</title>
        <authorList>
            <person name="Hillmann F."/>
            <person name="Forbes G."/>
            <person name="Novohradska S."/>
            <person name="Ferling I."/>
            <person name="Riege K."/>
            <person name="Groth M."/>
            <person name="Westermann M."/>
            <person name="Marz M."/>
            <person name="Spaller T."/>
            <person name="Winckler T."/>
            <person name="Schaap P."/>
            <person name="Glockner G."/>
        </authorList>
    </citation>
    <scope>NUCLEOTIDE SEQUENCE [LARGE SCALE GENOMIC DNA]</scope>
    <source>
        <strain evidence="3 4">Jena</strain>
    </source>
</reference>
<evidence type="ECO:0000313" key="3">
    <source>
        <dbReference type="EMBL" id="PRP77939.1"/>
    </source>
</evidence>
<feature type="compositionally biased region" description="Basic and acidic residues" evidence="2">
    <location>
        <begin position="209"/>
        <end position="221"/>
    </location>
</feature>
<organism evidence="3 4">
    <name type="scientific">Planoprotostelium fungivorum</name>
    <dbReference type="NCBI Taxonomy" id="1890364"/>
    <lineage>
        <taxon>Eukaryota</taxon>
        <taxon>Amoebozoa</taxon>
        <taxon>Evosea</taxon>
        <taxon>Variosea</taxon>
        <taxon>Cavosteliida</taxon>
        <taxon>Cavosteliaceae</taxon>
        <taxon>Planoprotostelium</taxon>
    </lineage>
</organism>
<feature type="coiled-coil region" evidence="1">
    <location>
        <begin position="227"/>
        <end position="445"/>
    </location>
</feature>
<feature type="region of interest" description="Disordered" evidence="2">
    <location>
        <begin position="844"/>
        <end position="905"/>
    </location>
</feature>
<feature type="region of interest" description="Disordered" evidence="2">
    <location>
        <begin position="141"/>
        <end position="161"/>
    </location>
</feature>
<dbReference type="Proteomes" id="UP000241769">
    <property type="component" value="Unassembled WGS sequence"/>
</dbReference>
<feature type="compositionally biased region" description="Basic and acidic residues" evidence="2">
    <location>
        <begin position="578"/>
        <end position="589"/>
    </location>
</feature>
<keyword evidence="4" id="KW-1185">Reference proteome</keyword>
<accession>A0A2P6N1W4</accession>
<proteinExistence type="predicted"/>
<evidence type="ECO:0000256" key="2">
    <source>
        <dbReference type="SAM" id="MobiDB-lite"/>
    </source>
</evidence>